<evidence type="ECO:0000313" key="2">
    <source>
        <dbReference type="Proteomes" id="UP000548582"/>
    </source>
</evidence>
<evidence type="ECO:0008006" key="3">
    <source>
        <dbReference type="Google" id="ProtNLM"/>
    </source>
</evidence>
<dbReference type="Proteomes" id="UP000548582">
    <property type="component" value="Unassembled WGS sequence"/>
</dbReference>
<comment type="caution">
    <text evidence="1">The sequence shown here is derived from an EMBL/GenBank/DDBJ whole genome shotgun (WGS) entry which is preliminary data.</text>
</comment>
<gene>
    <name evidence="1" type="ORF">GWK16_11665</name>
</gene>
<sequence length="122" mass="13248">MRKAVLVLLLGGAVLTPAWGQTGGRDLILRGSGAAMPCSAWNELRAAAGGMFAIQKRESYRSTIGWALGYLSGAARFSEDLDPLRNTDEEQTVAWLIAYCEAHPATEFRLALEAFIEAHKSH</sequence>
<reference evidence="1 2" key="1">
    <citation type="submission" date="2020-03" db="EMBL/GenBank/DDBJ databases">
        <authorList>
            <person name="Sun Q."/>
        </authorList>
    </citation>
    <scope>NUCLEOTIDE SEQUENCE [LARGE SCALE GENOMIC DNA]</scope>
    <source>
        <strain evidence="1 2">JC162</strain>
    </source>
</reference>
<evidence type="ECO:0000313" key="1">
    <source>
        <dbReference type="EMBL" id="NMJ41900.1"/>
    </source>
</evidence>
<accession>A0A848EEM9</accession>
<dbReference type="AlphaFoldDB" id="A0A848EEM9"/>
<name>A0A848EEM9_9PROT</name>
<protein>
    <recommendedName>
        <fullName evidence="3">Rap1a immunity protein domain-containing protein</fullName>
    </recommendedName>
</protein>
<organism evidence="1 2">
    <name type="scientific">Neoroseomonas marina</name>
    <dbReference type="NCBI Taxonomy" id="1232220"/>
    <lineage>
        <taxon>Bacteria</taxon>
        <taxon>Pseudomonadati</taxon>
        <taxon>Pseudomonadota</taxon>
        <taxon>Alphaproteobacteria</taxon>
        <taxon>Acetobacterales</taxon>
        <taxon>Acetobacteraceae</taxon>
        <taxon>Neoroseomonas</taxon>
    </lineage>
</organism>
<keyword evidence="2" id="KW-1185">Reference proteome</keyword>
<dbReference type="EMBL" id="JABBKX010000003">
    <property type="protein sequence ID" value="NMJ41900.1"/>
    <property type="molecule type" value="Genomic_DNA"/>
</dbReference>
<proteinExistence type="predicted"/>
<dbReference type="RefSeq" id="WP_170054132.1">
    <property type="nucleotide sequence ID" value="NZ_JABBKX010000003.1"/>
</dbReference>